<organism evidence="1">
    <name type="scientific">marine metagenome</name>
    <dbReference type="NCBI Taxonomy" id="408172"/>
    <lineage>
        <taxon>unclassified sequences</taxon>
        <taxon>metagenomes</taxon>
        <taxon>ecological metagenomes</taxon>
    </lineage>
</organism>
<protein>
    <submittedName>
        <fullName evidence="1">Uncharacterized protein</fullName>
    </submittedName>
</protein>
<name>A0A383B1G6_9ZZZZ</name>
<reference evidence="1" key="1">
    <citation type="submission" date="2018-05" db="EMBL/GenBank/DDBJ databases">
        <authorList>
            <person name="Lanie J.A."/>
            <person name="Ng W.-L."/>
            <person name="Kazmierczak K.M."/>
            <person name="Andrzejewski T.M."/>
            <person name="Davidsen T.M."/>
            <person name="Wayne K.J."/>
            <person name="Tettelin H."/>
            <person name="Glass J.I."/>
            <person name="Rusch D."/>
            <person name="Podicherti R."/>
            <person name="Tsui H.-C.T."/>
            <person name="Winkler M.E."/>
        </authorList>
    </citation>
    <scope>NUCLEOTIDE SEQUENCE</scope>
</reference>
<proteinExistence type="predicted"/>
<dbReference type="AlphaFoldDB" id="A0A383B1G6"/>
<accession>A0A383B1G6</accession>
<evidence type="ECO:0000313" key="1">
    <source>
        <dbReference type="EMBL" id="SVE13619.1"/>
    </source>
</evidence>
<sequence length="77" mass="8822">MFPIDEFGRPGGFYSLADLPIWNEKVLVREGTVLAMDSETEVYEVKDNDKGWTFILPMKDVDIIDEDIVQNVDIEKA</sequence>
<gene>
    <name evidence="1" type="ORF">METZ01_LOCUS466473</name>
</gene>
<dbReference type="EMBL" id="UINC01196564">
    <property type="protein sequence ID" value="SVE13619.1"/>
    <property type="molecule type" value="Genomic_DNA"/>
</dbReference>